<dbReference type="InterPro" id="IPR040198">
    <property type="entry name" value="Fido_containing"/>
</dbReference>
<evidence type="ECO:0000313" key="4">
    <source>
        <dbReference type="Proteomes" id="UP001565927"/>
    </source>
</evidence>
<dbReference type="SUPFAM" id="SSF140931">
    <property type="entry name" value="Fic-like"/>
    <property type="match status" value="1"/>
</dbReference>
<evidence type="ECO:0000313" key="3">
    <source>
        <dbReference type="EMBL" id="MEZ0166072.1"/>
    </source>
</evidence>
<feature type="region of interest" description="Disordered" evidence="1">
    <location>
        <begin position="1"/>
        <end position="41"/>
    </location>
</feature>
<dbReference type="PROSITE" id="PS51459">
    <property type="entry name" value="FIDO"/>
    <property type="match status" value="1"/>
</dbReference>
<dbReference type="InterPro" id="IPR036597">
    <property type="entry name" value="Fido-like_dom_sf"/>
</dbReference>
<sequence>MRKDDRMADWSNAHWEGQPDAASRVGRRGGPYRTYTPDSLTRRPLVLPPDVDALAARTEASVRQLVDHPGSRGLEGLSRFLLRSEAIASSRIEGLEVSPQQVGIAELLAAEGLHRKASATARRVAANITAVQRAATSVAGMDAIDLAAIDDVQRTLLEGEPTMHGVRTTQNWIGGNGYNPVGADFVPPAPHLVPDLMSDLVAYLNGGTHAPLVQAGIAHAQFETIHPFPDGNGRVGRAVIHAVLVRRGLTRTAVLPISQVLFTRSQEYVAALTAYRYDGAPDSAEASGGVAQWLRTFLTATGIAVQQAATFAAELDDLRQDWSAALAASRTSKDLRPQPRAGSATARLLLGLQETPVLTTRTVIENYGASAPAAKDALDELTDAGVLTRRKYDQKTNFYLAMDVFELITNAERQLASTQWDTAQQRPSRATPHRVRT</sequence>
<feature type="domain" description="Fido" evidence="2">
    <location>
        <begin position="144"/>
        <end position="296"/>
    </location>
</feature>
<evidence type="ECO:0000259" key="2">
    <source>
        <dbReference type="PROSITE" id="PS51459"/>
    </source>
</evidence>
<dbReference type="Pfam" id="PF02661">
    <property type="entry name" value="Fic"/>
    <property type="match status" value="1"/>
</dbReference>
<protein>
    <submittedName>
        <fullName evidence="3">Fic family protein</fullName>
    </submittedName>
</protein>
<accession>A0ABV4H5I2</accession>
<keyword evidence="4" id="KW-1185">Reference proteome</keyword>
<proteinExistence type="predicted"/>
<dbReference type="PANTHER" id="PTHR13504">
    <property type="entry name" value="FIDO DOMAIN-CONTAINING PROTEIN DDB_G0283145"/>
    <property type="match status" value="1"/>
</dbReference>
<dbReference type="Gene3D" id="1.10.3290.10">
    <property type="entry name" value="Fido-like domain"/>
    <property type="match status" value="1"/>
</dbReference>
<dbReference type="PANTHER" id="PTHR13504:SF38">
    <property type="entry name" value="FIDO DOMAIN-CONTAINING PROTEIN"/>
    <property type="match status" value="1"/>
</dbReference>
<organism evidence="3 4">
    <name type="scientific">Kineococcus halophytocola</name>
    <dbReference type="NCBI Taxonomy" id="3234027"/>
    <lineage>
        <taxon>Bacteria</taxon>
        <taxon>Bacillati</taxon>
        <taxon>Actinomycetota</taxon>
        <taxon>Actinomycetes</taxon>
        <taxon>Kineosporiales</taxon>
        <taxon>Kineosporiaceae</taxon>
        <taxon>Kineococcus</taxon>
    </lineage>
</organism>
<gene>
    <name evidence="3" type="ORF">AB2L27_15035</name>
</gene>
<reference evidence="3 4" key="1">
    <citation type="submission" date="2024-07" db="EMBL/GenBank/DDBJ databases">
        <authorList>
            <person name="Thanompreechachai J."/>
            <person name="Duangmal K."/>
        </authorList>
    </citation>
    <scope>NUCLEOTIDE SEQUENCE [LARGE SCALE GENOMIC DNA]</scope>
    <source>
        <strain evidence="3 4">LSe6-4</strain>
    </source>
</reference>
<dbReference type="InterPro" id="IPR003812">
    <property type="entry name" value="Fido"/>
</dbReference>
<name>A0ABV4H5I2_9ACTN</name>
<dbReference type="EMBL" id="JBGFTU010000017">
    <property type="protein sequence ID" value="MEZ0166072.1"/>
    <property type="molecule type" value="Genomic_DNA"/>
</dbReference>
<feature type="region of interest" description="Disordered" evidence="1">
    <location>
        <begin position="418"/>
        <end position="437"/>
    </location>
</feature>
<feature type="compositionally biased region" description="Polar residues" evidence="1">
    <location>
        <begin position="418"/>
        <end position="428"/>
    </location>
</feature>
<evidence type="ECO:0000256" key="1">
    <source>
        <dbReference type="SAM" id="MobiDB-lite"/>
    </source>
</evidence>
<comment type="caution">
    <text evidence="3">The sequence shown here is derived from an EMBL/GenBank/DDBJ whole genome shotgun (WGS) entry which is preliminary data.</text>
</comment>
<dbReference type="Proteomes" id="UP001565927">
    <property type="component" value="Unassembled WGS sequence"/>
</dbReference>